<accession>A0A1G2PLM3</accession>
<comment type="caution">
    <text evidence="5">The sequence shown here is derived from an EMBL/GenBank/DDBJ whole genome shotgun (WGS) entry which is preliminary data.</text>
</comment>
<evidence type="ECO:0000256" key="3">
    <source>
        <dbReference type="SAM" id="MobiDB-lite"/>
    </source>
</evidence>
<dbReference type="PANTHER" id="PTHR35561:SF1">
    <property type="entry name" value="RNA 2',3'-CYCLIC PHOSPHODIESTERASE"/>
    <property type="match status" value="1"/>
</dbReference>
<comment type="similarity">
    <text evidence="2">Belongs to the 2H phosphoesterase superfamily. ThpR family.</text>
</comment>
<dbReference type="GO" id="GO:0008664">
    <property type="term" value="F:RNA 2',3'-cyclic 3'-phosphodiesterase activity"/>
    <property type="evidence" value="ECO:0007669"/>
    <property type="project" value="UniProtKB-EC"/>
</dbReference>
<dbReference type="Proteomes" id="UP000178690">
    <property type="component" value="Unassembled WGS sequence"/>
</dbReference>
<gene>
    <name evidence="5" type="ORF">A2682_01035</name>
</gene>
<dbReference type="Gene3D" id="3.90.1140.10">
    <property type="entry name" value="Cyclic phosphodiesterase"/>
    <property type="match status" value="1"/>
</dbReference>
<dbReference type="InterPro" id="IPR009097">
    <property type="entry name" value="Cyclic_Pdiesterase"/>
</dbReference>
<dbReference type="InterPro" id="IPR014051">
    <property type="entry name" value="Phosphoesterase_HXTX"/>
</dbReference>
<comment type="function">
    <text evidence="2">Hydrolyzes RNA 2',3'-cyclic phosphodiester to an RNA 2'-phosphomonoester.</text>
</comment>
<dbReference type="EMBL" id="MHST01000012">
    <property type="protein sequence ID" value="OHA49234.1"/>
    <property type="molecule type" value="Genomic_DNA"/>
</dbReference>
<organism evidence="5 6">
    <name type="scientific">Terrybacteria sp. (strain RIFCSPHIGHO2_01_FULL_58_15)</name>
    <dbReference type="NCBI Taxonomy" id="1802363"/>
    <lineage>
        <taxon>Bacteria</taxon>
        <taxon>Candidatus Terryibacteriota</taxon>
    </lineage>
</organism>
<feature type="active site" description="Proton acceptor" evidence="2">
    <location>
        <position position="131"/>
    </location>
</feature>
<dbReference type="NCBIfam" id="TIGR02258">
    <property type="entry name" value="2_5_ligase"/>
    <property type="match status" value="1"/>
</dbReference>
<dbReference type="GO" id="GO:0016874">
    <property type="term" value="F:ligase activity"/>
    <property type="evidence" value="ECO:0007669"/>
    <property type="project" value="UniProtKB-KW"/>
</dbReference>
<feature type="active site" description="Proton donor" evidence="2">
    <location>
        <position position="42"/>
    </location>
</feature>
<name>A0A1G2PLM3_TERXR</name>
<dbReference type="EC" id="3.1.4.58" evidence="2"/>
<evidence type="ECO:0000259" key="4">
    <source>
        <dbReference type="Pfam" id="PF02834"/>
    </source>
</evidence>
<dbReference type="GO" id="GO:0004113">
    <property type="term" value="F:2',3'-cyclic-nucleotide 3'-phosphodiesterase activity"/>
    <property type="evidence" value="ECO:0007669"/>
    <property type="project" value="InterPro"/>
</dbReference>
<protein>
    <recommendedName>
        <fullName evidence="2">RNA 2',3'-cyclic phosphodiesterase</fullName>
        <shortName evidence="2">RNA 2',3'-CPDase</shortName>
        <ecNumber evidence="2">3.1.4.58</ecNumber>
    </recommendedName>
</protein>
<evidence type="ECO:0000313" key="5">
    <source>
        <dbReference type="EMBL" id="OHA49234.1"/>
    </source>
</evidence>
<feature type="region of interest" description="Disordered" evidence="3">
    <location>
        <begin position="168"/>
        <end position="190"/>
    </location>
</feature>
<evidence type="ECO:0000256" key="2">
    <source>
        <dbReference type="HAMAP-Rule" id="MF_01940"/>
    </source>
</evidence>
<feature type="domain" description="Phosphoesterase HXTX" evidence="4">
    <location>
        <begin position="11"/>
        <end position="72"/>
    </location>
</feature>
<feature type="short sequence motif" description="HXTX 2" evidence="2">
    <location>
        <begin position="131"/>
        <end position="134"/>
    </location>
</feature>
<sequence length="190" mass="22240">MRRKRRLFFAIGIPKAAREALVRFSNKHKKIPVRWVPEENFHATVLFLGPTDEGRISDLRKAAVGILRKSAPRDEVRFTHIDWGPPKGPMRMIWLYGEAGHSWQRLKNTLRQTYMKRGLYRGTDEWPFLPHVTVARMELKSRRVTLPRIETAFDTVFRPSELLLMESHLSPRGPNHEVRDRIALPREEAA</sequence>
<evidence type="ECO:0000256" key="1">
    <source>
        <dbReference type="ARBA" id="ARBA00022801"/>
    </source>
</evidence>
<dbReference type="SUPFAM" id="SSF55144">
    <property type="entry name" value="LigT-like"/>
    <property type="match status" value="1"/>
</dbReference>
<keyword evidence="1 2" id="KW-0378">Hydrolase</keyword>
<reference evidence="5 6" key="1">
    <citation type="journal article" date="2016" name="Nat. Commun.">
        <title>Thousands of microbial genomes shed light on interconnected biogeochemical processes in an aquifer system.</title>
        <authorList>
            <person name="Anantharaman K."/>
            <person name="Brown C.T."/>
            <person name="Hug L.A."/>
            <person name="Sharon I."/>
            <person name="Castelle C.J."/>
            <person name="Probst A.J."/>
            <person name="Thomas B.C."/>
            <person name="Singh A."/>
            <person name="Wilkins M.J."/>
            <person name="Karaoz U."/>
            <person name="Brodie E.L."/>
            <person name="Williams K.H."/>
            <person name="Hubbard S.S."/>
            <person name="Banfield J.F."/>
        </authorList>
    </citation>
    <scope>NUCLEOTIDE SEQUENCE [LARGE SCALE GENOMIC DNA]</scope>
    <source>
        <strain evidence="6">RIFCSPHIGHO2_01_FULL_58_15</strain>
    </source>
</reference>
<evidence type="ECO:0000313" key="6">
    <source>
        <dbReference type="Proteomes" id="UP000178690"/>
    </source>
</evidence>
<dbReference type="Pfam" id="PF02834">
    <property type="entry name" value="LigT_PEase"/>
    <property type="match status" value="1"/>
</dbReference>
<dbReference type="InterPro" id="IPR004175">
    <property type="entry name" value="RNA_CPDase"/>
</dbReference>
<dbReference type="STRING" id="1802363.A2682_01035"/>
<comment type="catalytic activity">
    <reaction evidence="2">
        <text>a 3'-end 2',3'-cyclophospho-ribonucleotide-RNA + H2O = a 3'-end 2'-phospho-ribonucleotide-RNA + H(+)</text>
        <dbReference type="Rhea" id="RHEA:11828"/>
        <dbReference type="Rhea" id="RHEA-COMP:10464"/>
        <dbReference type="Rhea" id="RHEA-COMP:17353"/>
        <dbReference type="ChEBI" id="CHEBI:15377"/>
        <dbReference type="ChEBI" id="CHEBI:15378"/>
        <dbReference type="ChEBI" id="CHEBI:83064"/>
        <dbReference type="ChEBI" id="CHEBI:173113"/>
        <dbReference type="EC" id="3.1.4.58"/>
    </reaction>
</comment>
<keyword evidence="5" id="KW-0436">Ligase</keyword>
<proteinExistence type="inferred from homology"/>
<dbReference type="AlphaFoldDB" id="A0A1G2PLM3"/>
<feature type="short sequence motif" description="HXTX 1" evidence="2">
    <location>
        <begin position="42"/>
        <end position="45"/>
    </location>
</feature>
<feature type="compositionally biased region" description="Basic and acidic residues" evidence="3">
    <location>
        <begin position="174"/>
        <end position="190"/>
    </location>
</feature>
<dbReference type="HAMAP" id="MF_01940">
    <property type="entry name" value="RNA_CPDase"/>
    <property type="match status" value="1"/>
</dbReference>
<dbReference type="PANTHER" id="PTHR35561">
    <property type="entry name" value="RNA 2',3'-CYCLIC PHOSPHODIESTERASE"/>
    <property type="match status" value="1"/>
</dbReference>